<keyword evidence="3" id="KW-1185">Reference proteome</keyword>
<feature type="region of interest" description="Disordered" evidence="1">
    <location>
        <begin position="1424"/>
        <end position="1443"/>
    </location>
</feature>
<accession>A0A4Z2DFA2</accession>
<feature type="compositionally biased region" description="Low complexity" evidence="1">
    <location>
        <begin position="1"/>
        <end position="13"/>
    </location>
</feature>
<comment type="caution">
    <text evidence="2">The sequence shown here is derived from an EMBL/GenBank/DDBJ whole genome shotgun (WGS) entry which is preliminary data.</text>
</comment>
<organism evidence="2 3">
    <name type="scientific">Schistosoma japonicum</name>
    <name type="common">Blood fluke</name>
    <dbReference type="NCBI Taxonomy" id="6182"/>
    <lineage>
        <taxon>Eukaryota</taxon>
        <taxon>Metazoa</taxon>
        <taxon>Spiralia</taxon>
        <taxon>Lophotrochozoa</taxon>
        <taxon>Platyhelminthes</taxon>
        <taxon>Trematoda</taxon>
        <taxon>Digenea</taxon>
        <taxon>Strigeidida</taxon>
        <taxon>Schistosomatoidea</taxon>
        <taxon>Schistosomatidae</taxon>
        <taxon>Schistosoma</taxon>
    </lineage>
</organism>
<proteinExistence type="predicted"/>
<feature type="region of interest" description="Disordered" evidence="1">
    <location>
        <begin position="1"/>
        <end position="27"/>
    </location>
</feature>
<sequence>MRRFSTSSTTSTTQRRMFPPSLPAPPYPTPDLFPVKFQPRRTSAPAVSNRGNIDIDRSCQNKTHHSHIETISSNMYHENLVNSLSPKYSPQSPPQSIIAESVSHSEFNSLLVANENFSSETSFINKMKNDSISKSNLSQLSEESLLTALVRCQNISEDCINSPLNKKLNSNTQQSTNSSSYDIQCPVKLPDPEYLNHELVTNNDNSSKNISNSIVFNGTYSSTLDKKIKKCSNQSSISNNQKLTLFEQSILDKQNLSKVELAKRCWENYFRPKPPRIARKKTLQDDSINQSMNIGSIHGKSFRSNSTDCTFRNYDNKMETKDNTIQQKYNDNLQTTQLQCLSTPLSPILSSNDNISTIDSQCSLKDNINQSDDSITSKYTKKGYSPSFIRLIVANELDNSKQLETNLYDLPRNIEQVNCQHSTSTLTLTEITTPTKEYESRMNSIDSNEINEKRLYQSNIEFTNYDKDIHSEDLLNVIRPQSVTLQRHCIHLIDKHRKLTCTSLNDYETTNKMHLSNKNNLNKNNKNDIIQTLKKYSYPISDSATQTDIHLNKHAHWSRLHVEEDRLIRNINKKCKRHNTFIDHFQLPVEKNVNYIRSYSADYNPLKSYSKYNSLSIGIERSESFYHNVKHISSSVELKKTNELSCNHIDYPENNLQYITSSSSSSSSLYSPVSTSSLIRTSINSTSIISNDSFQLLKKKRQFSSVESDCKVETISLKDKTTNNLKTFCNIHSVDSAKNCNVNPSDDKNLINSVYSEYDHEDDQFNDKLSKMSLSPAARRYEEHVLATVSGRPYNKSGNQLQFADHKNYVIQQNSIKKVKILPEYHYNNKSIEVIKDSNYDEEESDSVYHQNDEQLNAELWREKLGAITRWRREVDNAMLAGETDLKEIFSSPDNTLHNSFIEKEFNLTHMPNQHDTVHYLQPTSSSINPPSLSELDVNYSTTYGLPLEQSKNHIKPLVQGKIGTISTNQHGSYQSNNLKSHTHQMNSQIKKNMTLYDNSIQKNYQSTSQAVPSKVVINPSGVLNDHIYHYDNNIHLEKPPQITSQYQPMWIKASKPQASFSRQQQQQQPSFSNYPVVQPIKQIQNSLNTPYYSSNIPVNLTSPIPTSINSCESNHLSSNVNSSKNRHKSSTTVKSFRNFFTPKLRRKTYELDKTESGELKQDYYLQANKLLNNSGGHYAGNNSKSSIGINNQFKKVVPSASYTEALNLAVAANTALYEAFHQQSIDSYNKMNSVHHNTPTSFKQHKFKSSTPTINPGASSVTNGGFPNEISSILRETVETEHKNKPCQWTKVIKPHKNISLSPISQFNGDENSSVEKQTNTDKLKSTTVEQTLDSDNKCRSPRPILKEKSNDLMDSSAETRRTTGRPRSSYRHAVTLSPYRRKPDIQTSEQCNSPYLDPSSMALSSGFVSAGSIVNAVDESTEKMNKDELTETSSKVRSVPPPVGVHDYPIVTNLEKDLNTIDSLIDYSVDIPTNTIPTTKSYQQLQLSSNSFTQKQSPQQRTKLNRLPPLQALPPCKLLLGRVASNEDICIETETPIAFNIAATDKEICITRVASVDDLKYQHNNQFTNQNNSNNHSIKTKHKRIPISLRLTFGSESKLNKSTLLSNENDESTIKHYRAMYYVNLPHDIRTTEFKCKVNNQLKSVNQAQNITRYSLPCITYCEELPKPISLLTSLNVEKNR</sequence>
<dbReference type="STRING" id="6182.A0A4Z2DFA2"/>
<feature type="region of interest" description="Disordered" evidence="1">
    <location>
        <begin position="1242"/>
        <end position="1267"/>
    </location>
</feature>
<feature type="region of interest" description="Disordered" evidence="1">
    <location>
        <begin position="42"/>
        <end position="61"/>
    </location>
</feature>
<feature type="compositionally biased region" description="Polar residues" evidence="1">
    <location>
        <begin position="1302"/>
        <end position="1319"/>
    </location>
</feature>
<dbReference type="EMBL" id="SKCS01000154">
    <property type="protein sequence ID" value="TNN15152.1"/>
    <property type="molecule type" value="Genomic_DNA"/>
</dbReference>
<dbReference type="Proteomes" id="UP000311919">
    <property type="component" value="Unassembled WGS sequence"/>
</dbReference>
<feature type="compositionally biased region" description="Polar residues" evidence="1">
    <location>
        <begin position="1250"/>
        <end position="1267"/>
    </location>
</feature>
<reference evidence="2 3" key="1">
    <citation type="submission" date="2019-03" db="EMBL/GenBank/DDBJ databases">
        <title>An improved genome assembly of the fluke Schistosoma japonicum.</title>
        <authorList>
            <person name="Hu W."/>
            <person name="Luo F."/>
            <person name="Yin M."/>
            <person name="Mo X."/>
            <person name="Sun C."/>
            <person name="Wu Q."/>
            <person name="Zhu B."/>
            <person name="Xiang M."/>
            <person name="Wang J."/>
            <person name="Wang Y."/>
            <person name="Zhang T."/>
            <person name="Xu B."/>
            <person name="Zheng H."/>
            <person name="Feng Z."/>
        </authorList>
    </citation>
    <scope>NUCLEOTIDE SEQUENCE [LARGE SCALE GENOMIC DNA]</scope>
    <source>
        <strain evidence="2">HuSjv2</strain>
        <tissue evidence="2">Worms</tissue>
    </source>
</reference>
<name>A0A4Z2DFA2_SCHJA</name>
<evidence type="ECO:0000313" key="2">
    <source>
        <dbReference type="EMBL" id="TNN15152.1"/>
    </source>
</evidence>
<feature type="region of interest" description="Disordered" evidence="1">
    <location>
        <begin position="1302"/>
        <end position="1373"/>
    </location>
</feature>
<evidence type="ECO:0000313" key="3">
    <source>
        <dbReference type="Proteomes" id="UP000311919"/>
    </source>
</evidence>
<dbReference type="OrthoDB" id="6251263at2759"/>
<gene>
    <name evidence="2" type="ORF">EWB00_001568</name>
</gene>
<evidence type="ECO:0000256" key="1">
    <source>
        <dbReference type="SAM" id="MobiDB-lite"/>
    </source>
</evidence>
<feature type="compositionally biased region" description="Basic and acidic residues" evidence="1">
    <location>
        <begin position="1336"/>
        <end position="1363"/>
    </location>
</feature>
<protein>
    <submittedName>
        <fullName evidence="2">Methionine sulfoxide reductase</fullName>
    </submittedName>
</protein>